<feature type="coiled-coil region" evidence="1">
    <location>
        <begin position="2"/>
        <end position="80"/>
    </location>
</feature>
<feature type="non-terminal residue" evidence="2">
    <location>
        <position position="93"/>
    </location>
</feature>
<evidence type="ECO:0000256" key="1">
    <source>
        <dbReference type="SAM" id="Coils"/>
    </source>
</evidence>
<dbReference type="EMBL" id="CAJHNH020001237">
    <property type="protein sequence ID" value="CAG5122199.1"/>
    <property type="molecule type" value="Genomic_DNA"/>
</dbReference>
<comment type="caution">
    <text evidence="2">The sequence shown here is derived from an EMBL/GenBank/DDBJ whole genome shotgun (WGS) entry which is preliminary data.</text>
</comment>
<reference evidence="2" key="1">
    <citation type="submission" date="2021-04" db="EMBL/GenBank/DDBJ databases">
        <authorList>
            <consortium name="Molecular Ecology Group"/>
        </authorList>
    </citation>
    <scope>NUCLEOTIDE SEQUENCE</scope>
</reference>
<gene>
    <name evidence="2" type="ORF">CUNI_LOCUS7757</name>
</gene>
<accession>A0A8S3YZP8</accession>
<dbReference type="Proteomes" id="UP000678393">
    <property type="component" value="Unassembled WGS sequence"/>
</dbReference>
<organism evidence="2 3">
    <name type="scientific">Candidula unifasciata</name>
    <dbReference type="NCBI Taxonomy" id="100452"/>
    <lineage>
        <taxon>Eukaryota</taxon>
        <taxon>Metazoa</taxon>
        <taxon>Spiralia</taxon>
        <taxon>Lophotrochozoa</taxon>
        <taxon>Mollusca</taxon>
        <taxon>Gastropoda</taxon>
        <taxon>Heterobranchia</taxon>
        <taxon>Euthyneura</taxon>
        <taxon>Panpulmonata</taxon>
        <taxon>Eupulmonata</taxon>
        <taxon>Stylommatophora</taxon>
        <taxon>Helicina</taxon>
        <taxon>Helicoidea</taxon>
        <taxon>Geomitridae</taxon>
        <taxon>Candidula</taxon>
    </lineage>
</organism>
<name>A0A8S3YZP8_9EUPU</name>
<protein>
    <submittedName>
        <fullName evidence="2">Uncharacterized protein</fullName>
    </submittedName>
</protein>
<evidence type="ECO:0000313" key="3">
    <source>
        <dbReference type="Proteomes" id="UP000678393"/>
    </source>
</evidence>
<proteinExistence type="predicted"/>
<keyword evidence="3" id="KW-1185">Reference proteome</keyword>
<sequence>MLANSQKEIEEQDQALAQSNKKVLFLSKQNESLKKDLKNKLKLAETAEDHNEAIQMQQQNKKLKDENDELIAQLDQTQQMLYLAQRRINMLTN</sequence>
<evidence type="ECO:0000313" key="2">
    <source>
        <dbReference type="EMBL" id="CAG5122199.1"/>
    </source>
</evidence>
<dbReference type="AlphaFoldDB" id="A0A8S3YZP8"/>
<keyword evidence="1" id="KW-0175">Coiled coil</keyword>
<feature type="non-terminal residue" evidence="2">
    <location>
        <position position="1"/>
    </location>
</feature>